<dbReference type="EMBL" id="LR792683">
    <property type="protein sequence ID" value="CAB3396071.1"/>
    <property type="molecule type" value="Genomic_DNA"/>
</dbReference>
<keyword evidence="5 8" id="KW-1133">Transmembrane helix</keyword>
<feature type="transmembrane region" description="Helical" evidence="8">
    <location>
        <begin position="41"/>
        <end position="61"/>
    </location>
</feature>
<feature type="transmembrane region" description="Helical" evidence="8">
    <location>
        <begin position="175"/>
        <end position="194"/>
    </location>
</feature>
<feature type="transmembrane region" description="Helical" evidence="8">
    <location>
        <begin position="403"/>
        <end position="421"/>
    </location>
</feature>
<dbReference type="Proteomes" id="UP000502196">
    <property type="component" value="Chromosome"/>
</dbReference>
<keyword evidence="4 8" id="KW-0812">Transmembrane</keyword>
<evidence type="ECO:0000256" key="7">
    <source>
        <dbReference type="PIRNR" id="PIRNR002744"/>
    </source>
</evidence>
<evidence type="ECO:0000256" key="6">
    <source>
        <dbReference type="ARBA" id="ARBA00023136"/>
    </source>
</evidence>
<dbReference type="PIRSF" id="PIRSF002744">
    <property type="entry name" value="Pur-cyt_permease"/>
    <property type="match status" value="1"/>
</dbReference>
<dbReference type="Pfam" id="PF02133">
    <property type="entry name" value="Transp_cyt_pur"/>
    <property type="match status" value="1"/>
</dbReference>
<feature type="transmembrane region" description="Helical" evidence="8">
    <location>
        <begin position="354"/>
        <end position="380"/>
    </location>
</feature>
<dbReference type="RefSeq" id="WP_170086540.1">
    <property type="nucleotide sequence ID" value="NZ_CP047971.1"/>
</dbReference>
<sequence>MSRPSIKEYEAVAPVAAADRNLGFGDLLATWVGANANNGTWYVGGVVAGAAFAGATMVTLVANPIAYVVMALIGFIGFKVGTSTMALTRPSLGIRGSYLPSILNTIQFLGWTAVNTFIAAISVGYILKDTLGWPALGDPGGNRSMLLGIGIMSILHLVSIALGHHSVKMIERVGVILVLILGLWETVVVLQHISLSQILTWRPPVDQTLPLGKAMDVMAAFSLGWVPAIAEFTRYTKNARSAVVAPMIGANLGLFWFAFVGIIGAIGAAISTGTYDPNNSDPSTIVSKLGLGVIALLVIIITSTTANAVNLMAAGISLTNITRRIKPIAALWVVTIVAAVLTCVPLVVGNFLDSFIVFLDYIGMVFGPLCAIVIVDYFFVRRGRYRAEAFTDLSGEYAYTGGVNWRTMAVWAIGVGFFLAVRNVDVLSNSIGATYPTMILTGILHYIQCRIKPDARIERGEHAA</sequence>
<dbReference type="GO" id="GO:0015209">
    <property type="term" value="F:cytosine transmembrane transporter activity"/>
    <property type="evidence" value="ECO:0007669"/>
    <property type="project" value="InterPro"/>
</dbReference>
<evidence type="ECO:0000256" key="4">
    <source>
        <dbReference type="ARBA" id="ARBA00022692"/>
    </source>
</evidence>
<dbReference type="InterPro" id="IPR001248">
    <property type="entry name" value="Pur-cyt_permease"/>
</dbReference>
<evidence type="ECO:0000256" key="8">
    <source>
        <dbReference type="SAM" id="Phobius"/>
    </source>
</evidence>
<feature type="transmembrane region" description="Helical" evidence="8">
    <location>
        <begin position="108"/>
        <end position="126"/>
    </location>
</feature>
<keyword evidence="6 7" id="KW-0472">Membrane</keyword>
<feature type="transmembrane region" description="Helical" evidence="8">
    <location>
        <begin position="146"/>
        <end position="163"/>
    </location>
</feature>
<dbReference type="InterPro" id="IPR026030">
    <property type="entry name" value="Pur-cyt_permease_Fcy2/21/22"/>
</dbReference>
<protein>
    <recommendedName>
        <fullName evidence="11">Cytosine permease</fullName>
    </recommendedName>
</protein>
<dbReference type="AlphaFoldDB" id="A0A6F9EGT6"/>
<dbReference type="GO" id="GO:0005886">
    <property type="term" value="C:plasma membrane"/>
    <property type="evidence" value="ECO:0007669"/>
    <property type="project" value="TreeGrafter"/>
</dbReference>
<dbReference type="InterPro" id="IPR030191">
    <property type="entry name" value="CodB"/>
</dbReference>
<evidence type="ECO:0000256" key="5">
    <source>
        <dbReference type="ARBA" id="ARBA00022989"/>
    </source>
</evidence>
<gene>
    <name evidence="9" type="ORF">COOX1_3317</name>
</gene>
<feature type="transmembrane region" description="Helical" evidence="8">
    <location>
        <begin position="427"/>
        <end position="447"/>
    </location>
</feature>
<evidence type="ECO:0000313" key="9">
    <source>
        <dbReference type="EMBL" id="CAB3396071.1"/>
    </source>
</evidence>
<feature type="transmembrane region" description="Helical" evidence="8">
    <location>
        <begin position="214"/>
        <end position="232"/>
    </location>
</feature>
<comment type="subcellular location">
    <subcellularLocation>
        <location evidence="1">Membrane</location>
        <topology evidence="1">Multi-pass membrane protein</topology>
    </subcellularLocation>
</comment>
<proteinExistence type="inferred from homology"/>
<accession>A0A6F9EGT6</accession>
<feature type="transmembrane region" description="Helical" evidence="8">
    <location>
        <begin position="67"/>
        <end position="87"/>
    </location>
</feature>
<dbReference type="Gene3D" id="1.10.4160.10">
    <property type="entry name" value="Hydantoin permease"/>
    <property type="match status" value="1"/>
</dbReference>
<comment type="similarity">
    <text evidence="2 7">Belongs to the purine-cytosine permease (2.A.39) family.</text>
</comment>
<dbReference type="PANTHER" id="PTHR30569:SF0">
    <property type="entry name" value="CYTOSINE PERMEASE"/>
    <property type="match status" value="1"/>
</dbReference>
<evidence type="ECO:0008006" key="11">
    <source>
        <dbReference type="Google" id="ProtNLM"/>
    </source>
</evidence>
<dbReference type="PANTHER" id="PTHR30569">
    <property type="entry name" value="CYTOSINE TRANSPORTER CODB"/>
    <property type="match status" value="1"/>
</dbReference>
<name>A0A6F9EGT6_9BACL</name>
<evidence type="ECO:0000256" key="1">
    <source>
        <dbReference type="ARBA" id="ARBA00004141"/>
    </source>
</evidence>
<feature type="transmembrane region" description="Helical" evidence="8">
    <location>
        <begin position="328"/>
        <end position="348"/>
    </location>
</feature>
<feature type="transmembrane region" description="Helical" evidence="8">
    <location>
        <begin position="290"/>
        <end position="316"/>
    </location>
</feature>
<evidence type="ECO:0000256" key="3">
    <source>
        <dbReference type="ARBA" id="ARBA00022448"/>
    </source>
</evidence>
<organism evidence="9 10">
    <name type="scientific">Kyrpidia spormannii</name>
    <dbReference type="NCBI Taxonomy" id="2055160"/>
    <lineage>
        <taxon>Bacteria</taxon>
        <taxon>Bacillati</taxon>
        <taxon>Bacillota</taxon>
        <taxon>Bacilli</taxon>
        <taxon>Bacillales</taxon>
        <taxon>Alicyclobacillaceae</taxon>
        <taxon>Kyrpidia</taxon>
    </lineage>
</organism>
<reference evidence="9 10" key="1">
    <citation type="submission" date="2020-04" db="EMBL/GenBank/DDBJ databases">
        <authorList>
            <person name="Hogendoorn C."/>
        </authorList>
    </citation>
    <scope>NUCLEOTIDE SEQUENCE [LARGE SCALE GENOMIC DNA]</scope>
    <source>
        <strain evidence="9">COOX1</strain>
    </source>
</reference>
<evidence type="ECO:0000256" key="2">
    <source>
        <dbReference type="ARBA" id="ARBA00008974"/>
    </source>
</evidence>
<feature type="transmembrane region" description="Helical" evidence="8">
    <location>
        <begin position="244"/>
        <end position="270"/>
    </location>
</feature>
<evidence type="ECO:0000313" key="10">
    <source>
        <dbReference type="Proteomes" id="UP000502196"/>
    </source>
</evidence>
<keyword evidence="3 7" id="KW-0813">Transport</keyword>